<organism evidence="2 3">
    <name type="scientific">Ajellomyces capsulatus (strain H88)</name>
    <name type="common">Darling's disease fungus</name>
    <name type="synonym">Histoplasma capsulatum</name>
    <dbReference type="NCBI Taxonomy" id="544711"/>
    <lineage>
        <taxon>Eukaryota</taxon>
        <taxon>Fungi</taxon>
        <taxon>Dikarya</taxon>
        <taxon>Ascomycota</taxon>
        <taxon>Pezizomycotina</taxon>
        <taxon>Eurotiomycetes</taxon>
        <taxon>Eurotiomycetidae</taxon>
        <taxon>Onygenales</taxon>
        <taxon>Ajellomycetaceae</taxon>
        <taxon>Histoplasma</taxon>
    </lineage>
</organism>
<gene>
    <name evidence="2" type="ORF">I7I53_07535</name>
</gene>
<keyword evidence="1" id="KW-1133">Transmembrane helix</keyword>
<evidence type="ECO:0000313" key="2">
    <source>
        <dbReference type="EMBL" id="QSS52037.1"/>
    </source>
</evidence>
<proteinExistence type="predicted"/>
<dbReference type="VEuPathDB" id="FungiDB:I7I53_07535"/>
<keyword evidence="1" id="KW-0812">Transmembrane</keyword>
<name>A0A8A1LJP0_AJEC8</name>
<feature type="transmembrane region" description="Helical" evidence="1">
    <location>
        <begin position="45"/>
        <end position="67"/>
    </location>
</feature>
<evidence type="ECO:0000313" key="3">
    <source>
        <dbReference type="Proteomes" id="UP000663419"/>
    </source>
</evidence>
<keyword evidence="1" id="KW-0472">Membrane</keyword>
<evidence type="ECO:0000256" key="1">
    <source>
        <dbReference type="SAM" id="Phobius"/>
    </source>
</evidence>
<dbReference type="EMBL" id="CP069103">
    <property type="protein sequence ID" value="QSS52037.1"/>
    <property type="molecule type" value="Genomic_DNA"/>
</dbReference>
<dbReference type="Proteomes" id="UP000663419">
    <property type="component" value="Chromosome 2"/>
</dbReference>
<accession>A0A8A1LJP0</accession>
<protein>
    <submittedName>
        <fullName evidence="2">Uncharacterized protein</fullName>
    </submittedName>
</protein>
<sequence>MMCSLPKISPLCLGSGSQVWSRIYRVHKKEDKCQRIIAASIPFQFLQYLLFLFDIFICILLPFHNFFSLILGKSATRIIIFLMVSDPNRLSGCDR</sequence>
<reference evidence="2" key="1">
    <citation type="submission" date="2021-01" db="EMBL/GenBank/DDBJ databases">
        <title>Chromosome-level genome assembly of a human fungal pathogen reveals clustering of transcriptionally co-regulated genes.</title>
        <authorList>
            <person name="Voorhies M."/>
            <person name="Cohen S."/>
            <person name="Shea T.P."/>
            <person name="Petrus S."/>
            <person name="Munoz J.F."/>
            <person name="Poplawski S."/>
            <person name="Goldman W.E."/>
            <person name="Michael T."/>
            <person name="Cuomo C.A."/>
            <person name="Sil A."/>
            <person name="Beyhan S."/>
        </authorList>
    </citation>
    <scope>NUCLEOTIDE SEQUENCE</scope>
    <source>
        <strain evidence="2">H88</strain>
    </source>
</reference>
<dbReference type="AlphaFoldDB" id="A0A8A1LJP0"/>